<accession>A0A0E9WF61</accession>
<reference evidence="1" key="2">
    <citation type="journal article" date="2015" name="Fish Shellfish Immunol.">
        <title>Early steps in the European eel (Anguilla anguilla)-Vibrio vulnificus interaction in the gills: Role of the RtxA13 toxin.</title>
        <authorList>
            <person name="Callol A."/>
            <person name="Pajuelo D."/>
            <person name="Ebbesson L."/>
            <person name="Teles M."/>
            <person name="MacKenzie S."/>
            <person name="Amaro C."/>
        </authorList>
    </citation>
    <scope>NUCLEOTIDE SEQUENCE</scope>
</reference>
<dbReference type="AlphaFoldDB" id="A0A0E9WF61"/>
<proteinExistence type="predicted"/>
<evidence type="ECO:0000313" key="1">
    <source>
        <dbReference type="EMBL" id="JAH88926.1"/>
    </source>
</evidence>
<protein>
    <submittedName>
        <fullName evidence="1">Uncharacterized protein</fullName>
    </submittedName>
</protein>
<organism evidence="1">
    <name type="scientific">Anguilla anguilla</name>
    <name type="common">European freshwater eel</name>
    <name type="synonym">Muraena anguilla</name>
    <dbReference type="NCBI Taxonomy" id="7936"/>
    <lineage>
        <taxon>Eukaryota</taxon>
        <taxon>Metazoa</taxon>
        <taxon>Chordata</taxon>
        <taxon>Craniata</taxon>
        <taxon>Vertebrata</taxon>
        <taxon>Euteleostomi</taxon>
        <taxon>Actinopterygii</taxon>
        <taxon>Neopterygii</taxon>
        <taxon>Teleostei</taxon>
        <taxon>Anguilliformes</taxon>
        <taxon>Anguillidae</taxon>
        <taxon>Anguilla</taxon>
    </lineage>
</organism>
<name>A0A0E9WF61_ANGAN</name>
<sequence length="62" mass="7031">MYFLFFFSGRSPLTVLTLPTFHSVPFAFFSPFVSTCIPNSVNSSPSYAVFRSPMFWGESVHL</sequence>
<dbReference type="EMBL" id="GBXM01019651">
    <property type="protein sequence ID" value="JAH88926.1"/>
    <property type="molecule type" value="Transcribed_RNA"/>
</dbReference>
<reference evidence="1" key="1">
    <citation type="submission" date="2014-11" db="EMBL/GenBank/DDBJ databases">
        <authorList>
            <person name="Amaro Gonzalez C."/>
        </authorList>
    </citation>
    <scope>NUCLEOTIDE SEQUENCE</scope>
</reference>